<reference evidence="1" key="1">
    <citation type="journal article" date="2020" name="Sci. Adv.">
        <title>Virus-host coexistence in phytoplankton through the genomic lens.</title>
        <authorList>
            <person name="Yau S."/>
            <person name="Krasovec M."/>
            <person name="Benites L.F."/>
            <person name="Rombauts S."/>
            <person name="Groussin M."/>
            <person name="Vancaester E."/>
            <person name="Aury J.M."/>
            <person name="Derelle E."/>
            <person name="Desdevises Y."/>
            <person name="Escande M.L."/>
            <person name="Grimsley N."/>
            <person name="Guy J."/>
            <person name="Moreau H."/>
            <person name="Sanchez-Brosseau S."/>
            <person name="van de Peer Y."/>
            <person name="Vandepoele K."/>
            <person name="Gourbiere S."/>
            <person name="Piganeau G."/>
        </authorList>
    </citation>
    <scope>NUCLEOTIDE SEQUENCE</scope>
    <source>
        <strain evidence="1">OmV2</strain>
    </source>
</reference>
<accession>A0A6H1QWD5</accession>
<evidence type="ECO:0000313" key="1">
    <source>
        <dbReference type="EMBL" id="QIZ31172.1"/>
    </source>
</evidence>
<organism evidence="1">
    <name type="scientific">Ostreococcus mediterraneus virus 2</name>
    <dbReference type="NCBI Taxonomy" id="2726183"/>
    <lineage>
        <taxon>Viruses</taxon>
        <taxon>Varidnaviria</taxon>
        <taxon>Bamfordvirae</taxon>
        <taxon>Nucleocytoviricota</taxon>
        <taxon>Megaviricetes</taxon>
        <taxon>Algavirales</taxon>
        <taxon>Phycodnaviridae</taxon>
        <taxon>Prasinovirus</taxon>
    </lineage>
</organism>
<dbReference type="EMBL" id="MN688676">
    <property type="protein sequence ID" value="QIZ31172.1"/>
    <property type="molecule type" value="Genomic_DNA"/>
</dbReference>
<name>A0A6H1QWD5_9PHYC</name>
<gene>
    <name evidence="1" type="ORF">orf00174</name>
</gene>
<sequence length="139" mass="16916">MVWSQYVYEASANTDVIPSDEDELEDDVHLSVEDWQIKYSDELWALWDIIQQLLRDAFLEHTLLTECDFSDFAEFCYTEHTDDCDFVWFPYEFHLSYIWRHVDTYLEDTDLCHEFMVGATFDHWVRFVYEHTRQNNMSV</sequence>
<proteinExistence type="predicted"/>
<protein>
    <submittedName>
        <fullName evidence="1">Uncharacterized protein</fullName>
    </submittedName>
</protein>